<reference evidence="1 2" key="1">
    <citation type="submission" date="2024-03" db="EMBL/GenBank/DDBJ databases">
        <title>Rhodococcus navarretei sp. nov. and Pseudarthrobacter quantumdoti sp. nov., two new species with the ability to biosynthesize Quantum Dots isolated from soil samples at Union Glacier, Antarctica.</title>
        <authorList>
            <person name="Vargas M."/>
        </authorList>
    </citation>
    <scope>NUCLEOTIDE SEQUENCE [LARGE SCALE GENOMIC DNA]</scope>
    <source>
        <strain evidence="1 2">EXRC-4A-4</strain>
    </source>
</reference>
<proteinExistence type="predicted"/>
<keyword evidence="2" id="KW-1185">Reference proteome</keyword>
<name>A0ABU9D3A8_9NOCA</name>
<dbReference type="RefSeq" id="WP_341442428.1">
    <property type="nucleotide sequence ID" value="NZ_JBBPCN010000001.1"/>
</dbReference>
<accession>A0ABU9D3A8</accession>
<dbReference type="EMBL" id="JBBPCN010000001">
    <property type="protein sequence ID" value="MEK8073471.1"/>
    <property type="molecule type" value="Genomic_DNA"/>
</dbReference>
<dbReference type="Proteomes" id="UP001456513">
    <property type="component" value="Unassembled WGS sequence"/>
</dbReference>
<evidence type="ECO:0000313" key="1">
    <source>
        <dbReference type="EMBL" id="MEK8073471.1"/>
    </source>
</evidence>
<organism evidence="1 2">
    <name type="scientific">Rhodococcus navarretei</name>
    <dbReference type="NCBI Taxonomy" id="3128981"/>
    <lineage>
        <taxon>Bacteria</taxon>
        <taxon>Bacillati</taxon>
        <taxon>Actinomycetota</taxon>
        <taxon>Actinomycetes</taxon>
        <taxon>Mycobacteriales</taxon>
        <taxon>Nocardiaceae</taxon>
        <taxon>Rhodococcus</taxon>
    </lineage>
</organism>
<evidence type="ECO:0000313" key="2">
    <source>
        <dbReference type="Proteomes" id="UP001456513"/>
    </source>
</evidence>
<gene>
    <name evidence="1" type="ORF">AABD04_21735</name>
</gene>
<protein>
    <recommendedName>
        <fullName evidence="3">ANTAR domain-containing protein</fullName>
    </recommendedName>
</protein>
<sequence length="79" mass="8480">MDRHLVRGGGTALQPSDAPTLADISEVNQAIGVLVASGRTVTEARSELGRLAERSNRSTVDEAGRTLRDARGWFPPRLP</sequence>
<evidence type="ECO:0008006" key="3">
    <source>
        <dbReference type="Google" id="ProtNLM"/>
    </source>
</evidence>
<comment type="caution">
    <text evidence="1">The sequence shown here is derived from an EMBL/GenBank/DDBJ whole genome shotgun (WGS) entry which is preliminary data.</text>
</comment>